<dbReference type="EMBL" id="DF237126">
    <property type="protein sequence ID" value="GAQ84142.1"/>
    <property type="molecule type" value="Genomic_DNA"/>
</dbReference>
<keyword evidence="3" id="KW-1185">Reference proteome</keyword>
<accession>A0A1Y1I2F3</accession>
<feature type="compositionally biased region" description="Basic and acidic residues" evidence="1">
    <location>
        <begin position="1021"/>
        <end position="1031"/>
    </location>
</feature>
<feature type="region of interest" description="Disordered" evidence="1">
    <location>
        <begin position="863"/>
        <end position="941"/>
    </location>
</feature>
<name>A0A1Y1I2F3_KLENI</name>
<sequence>MKREYPNAVQASRGQDCLKPNHFHLAGKVVYFVFWQFFFGELIPIIYCPKCGKVDRVCHDGWSIDKIRRVCSANAPAFLFSKVFRCGKGKKVGEGCPANGGKAYQFRSHDEGVLDQIRQKQPAVLEQLAIVFTRGGAIERSLLDTMVRNVVSGASIADQQRMVREAHMRTFTQHKCTYIQYAAARARRRQEQGGSLLFPGAVQQTPPAPADFGEYGDKDGYRGWIPSTSWIAGVILASLTSRLAFLERHLAAVDGMFWRGDHTFQAASRIRSADGRKDYAAIYSVMNEWSQIVGQWAVGDTSFDEYAPGIQDVLKRYDELGYQLPKFMWVDNSRTVAAQLYGAIPSLSRVLEDATHVLRRVFETIPDAHSLKADFCRDYSSAMFKIHQPDKRALREFLLDGGPGRRKWTQAEVAAKPASYWRARCRHTIPAPQELVIGVEAVMKKYAGGICAINGDPLVTEEVQRVHNLQLQLMQEGLLSDPLNVDEMYIPVSAPGCMPRYIGVRGCSSLEGYHRHLNALLGGGNYSPELAGALIALFKYRWNYECAVRSKGAKDWGMFDHWLLEAMQNTCADMGWPNPCPEWQRAPPTQERFGVHAAPAVLRAGVSQGDEEDEAGFLDQEAVFVENLLSEQELRSKQAAGAAGPAKEASRKQAATAVCAPQAGPSSPPPGQNREPAAARPSPPEPSFDRPGQIGQPATACASSPAPFFVPPGQNEQPAPVRTAQQDANGPAQHALGPEEQRAHAPQQSGPPSVTPFAAQLWGQASQLCPPSQSGPPPVVPAPQLGGQPPPRFVSPGNEQAPVDSAAPQRSDGLAPCLAAAQNGQPADVSAASQLGGQFAPHFAPSRTGSLLTFGASPPLLWQLPKTSSLPTSAPGRSGGLCRSISLSPPKTGSLPPSAPHLSRGASPSLPLPPQKTGRQASTSAPRRIREASPFPSTRAHPRAVRLHLCRQQHRGESNPDSSVPLPRAASLQSRRPWLNGEGRVRIAGCLHQKENGSTKKVSLRPAPHQDWRSNVHLSRKPVEARPRALC</sequence>
<feature type="region of interest" description="Disordered" evidence="1">
    <location>
        <begin position="992"/>
        <end position="1031"/>
    </location>
</feature>
<feature type="region of interest" description="Disordered" evidence="1">
    <location>
        <begin position="639"/>
        <end position="814"/>
    </location>
</feature>
<reference evidence="2 3" key="1">
    <citation type="journal article" date="2014" name="Nat. Commun.">
        <title>Klebsormidium flaccidum genome reveals primary factors for plant terrestrial adaptation.</title>
        <authorList>
            <person name="Hori K."/>
            <person name="Maruyama F."/>
            <person name="Fujisawa T."/>
            <person name="Togashi T."/>
            <person name="Yamamoto N."/>
            <person name="Seo M."/>
            <person name="Sato S."/>
            <person name="Yamada T."/>
            <person name="Mori H."/>
            <person name="Tajima N."/>
            <person name="Moriyama T."/>
            <person name="Ikeuchi M."/>
            <person name="Watanabe M."/>
            <person name="Wada H."/>
            <person name="Kobayashi K."/>
            <person name="Saito M."/>
            <person name="Masuda T."/>
            <person name="Sasaki-Sekimoto Y."/>
            <person name="Mashiguchi K."/>
            <person name="Awai K."/>
            <person name="Shimojima M."/>
            <person name="Masuda S."/>
            <person name="Iwai M."/>
            <person name="Nobusawa T."/>
            <person name="Narise T."/>
            <person name="Kondo S."/>
            <person name="Saito H."/>
            <person name="Sato R."/>
            <person name="Murakawa M."/>
            <person name="Ihara Y."/>
            <person name="Oshima-Yamada Y."/>
            <person name="Ohtaka K."/>
            <person name="Satoh M."/>
            <person name="Sonobe K."/>
            <person name="Ishii M."/>
            <person name="Ohtani R."/>
            <person name="Kanamori-Sato M."/>
            <person name="Honoki R."/>
            <person name="Miyazaki D."/>
            <person name="Mochizuki H."/>
            <person name="Umetsu J."/>
            <person name="Higashi K."/>
            <person name="Shibata D."/>
            <person name="Kamiya Y."/>
            <person name="Sato N."/>
            <person name="Nakamura Y."/>
            <person name="Tabata S."/>
            <person name="Ida S."/>
            <person name="Kurokawa K."/>
            <person name="Ohta H."/>
        </authorList>
    </citation>
    <scope>NUCLEOTIDE SEQUENCE [LARGE SCALE GENOMIC DNA]</scope>
    <source>
        <strain evidence="2 3">NIES-2285</strain>
    </source>
</reference>
<organism evidence="2 3">
    <name type="scientific">Klebsormidium nitens</name>
    <name type="common">Green alga</name>
    <name type="synonym">Ulothrix nitens</name>
    <dbReference type="NCBI Taxonomy" id="105231"/>
    <lineage>
        <taxon>Eukaryota</taxon>
        <taxon>Viridiplantae</taxon>
        <taxon>Streptophyta</taxon>
        <taxon>Klebsormidiophyceae</taxon>
        <taxon>Klebsormidiales</taxon>
        <taxon>Klebsormidiaceae</taxon>
        <taxon>Klebsormidium</taxon>
    </lineage>
</organism>
<protein>
    <submittedName>
        <fullName evidence="2">Uncharacterized protein</fullName>
    </submittedName>
</protein>
<dbReference type="Proteomes" id="UP000054558">
    <property type="component" value="Unassembled WGS sequence"/>
</dbReference>
<dbReference type="PANTHER" id="PTHR47773">
    <property type="entry name" value="SI:DKEY-9I5.2-RELATED"/>
    <property type="match status" value="1"/>
</dbReference>
<proteinExistence type="predicted"/>
<gene>
    <name evidence="2" type="ORF">KFL_001770280</name>
</gene>
<dbReference type="PANTHER" id="PTHR47773:SF1">
    <property type="entry name" value="C2H2-TYPE DOMAIN-CONTAINING PROTEIN"/>
    <property type="match status" value="1"/>
</dbReference>
<evidence type="ECO:0000313" key="3">
    <source>
        <dbReference type="Proteomes" id="UP000054558"/>
    </source>
</evidence>
<dbReference type="OrthoDB" id="1920326at2759"/>
<dbReference type="AlphaFoldDB" id="A0A1Y1I2F3"/>
<evidence type="ECO:0000256" key="1">
    <source>
        <dbReference type="SAM" id="MobiDB-lite"/>
    </source>
</evidence>
<evidence type="ECO:0000313" key="2">
    <source>
        <dbReference type="EMBL" id="GAQ84142.1"/>
    </source>
</evidence>